<dbReference type="InterPro" id="IPR027815">
    <property type="entry name" value="CSC1/OSCA1-like_cyt"/>
</dbReference>
<dbReference type="Proteomes" id="UP000187209">
    <property type="component" value="Unassembled WGS sequence"/>
</dbReference>
<proteinExistence type="predicted"/>
<reference evidence="4 5" key="1">
    <citation type="submission" date="2016-11" db="EMBL/GenBank/DDBJ databases">
        <title>The macronuclear genome of Stentor coeruleus: a giant cell with tiny introns.</title>
        <authorList>
            <person name="Slabodnick M."/>
            <person name="Ruby J.G."/>
            <person name="Reiff S.B."/>
            <person name="Swart E.C."/>
            <person name="Gosai S."/>
            <person name="Prabakaran S."/>
            <person name="Witkowska E."/>
            <person name="Larue G.E."/>
            <person name="Fisher S."/>
            <person name="Freeman R.M."/>
            <person name="Gunawardena J."/>
            <person name="Chu W."/>
            <person name="Stover N.A."/>
            <person name="Gregory B.D."/>
            <person name="Nowacki M."/>
            <person name="Derisi J."/>
            <person name="Roy S.W."/>
            <person name="Marshall W.F."/>
            <person name="Sood P."/>
        </authorList>
    </citation>
    <scope>NUCLEOTIDE SEQUENCE [LARGE SCALE GENOMIC DNA]</scope>
    <source>
        <strain evidence="4">WM001</strain>
    </source>
</reference>
<evidence type="ECO:0000313" key="4">
    <source>
        <dbReference type="EMBL" id="OMJ87132.1"/>
    </source>
</evidence>
<keyword evidence="1" id="KW-0694">RNA-binding</keyword>
<dbReference type="InterPro" id="IPR012677">
    <property type="entry name" value="Nucleotide-bd_a/b_plait_sf"/>
</dbReference>
<dbReference type="PROSITE" id="PS50102">
    <property type="entry name" value="RRM"/>
    <property type="match status" value="1"/>
</dbReference>
<dbReference type="InterPro" id="IPR000504">
    <property type="entry name" value="RRM_dom"/>
</dbReference>
<dbReference type="OrthoDB" id="293862at2759"/>
<evidence type="ECO:0000256" key="2">
    <source>
        <dbReference type="SAM" id="Phobius"/>
    </source>
</evidence>
<feature type="transmembrane region" description="Helical" evidence="2">
    <location>
        <begin position="485"/>
        <end position="504"/>
    </location>
</feature>
<dbReference type="EMBL" id="MPUH01000185">
    <property type="protein sequence ID" value="OMJ87132.1"/>
    <property type="molecule type" value="Genomic_DNA"/>
</dbReference>
<keyword evidence="2" id="KW-0812">Transmembrane</keyword>
<sequence length="799" mass="93492">MNSQIGRSVQIGGEVYSYSDNRMSHQQYVEDVYRQIEEVAKLSVAEEHRNLVSIRKNADGKIREFNVCCSSTKHFSQYSLGLRLHFMLVQQLIIIFAVIAGVSILPLYLNYKQNYYLPGQVQSQLDFFTIGNQGEYLVNNTRRFMLDIHNDDDIYLSIYVSDGCYSGFFILMILIFFIVANVQIMKDLKGVHKISDYSLEIKGIPRTDVTEDEVKEHFSKFGEVAEVFLGRRYGDLLFTYTERARLEEEINLLTSLDIKNEKDPNEDKKLQKLKNQKAKFDEKISKNLEIRKYEDLEIKRVYVVFNKQADKKNCLKIYSRTNCCGCRLQKKKLRFRKKHKLTAFLTKEPTDIIWENIEVGKSSRCCRFLFSMFLTLFVLLASIGMIYYVKVSQKKLPTQAQCALNSEDYEKFETYCECQKLESEELIKKSTGDCADYFKDLTNSWGMKFLSSFGIIFMNFFVKLIMRKLSSFEKPKSQTEIQTKIFKKIFILMFINTAILPFLVNLNAEDLSKYIFKGSFSDFEREWFLKVGNLILTLMIISLGSPHLIYLFIAYPLGWCSRKFCYKSKKTQYELNLLYTGPDFDISTRTAMIFNMIFTCFLYSGGIPLLNCVCFIYLIIIYYTDKFLMLRHFKRPPFYTQEIYIAAFQILPWAVIFHCMVSLFMYGNNEIFKIYTKENKTIHNIFGDVFGARVEKPAGIVLIFLVLSGLVLIFTMNFIEMIFGKLITKISKSKNEETEFKDIRNELRRTGLDSYDIRMNPDYAKIIQSVLNSEVETKRLIDDQNKTNAEDKGRNDDRA</sequence>
<keyword evidence="5" id="KW-1185">Reference proteome</keyword>
<dbReference type="GO" id="GO:0005227">
    <property type="term" value="F:calcium-activated cation channel activity"/>
    <property type="evidence" value="ECO:0007669"/>
    <property type="project" value="InterPro"/>
</dbReference>
<dbReference type="Gene3D" id="3.30.70.330">
    <property type="match status" value="1"/>
</dbReference>
<dbReference type="GO" id="GO:0003723">
    <property type="term" value="F:RNA binding"/>
    <property type="evidence" value="ECO:0007669"/>
    <property type="project" value="UniProtKB-UniRule"/>
</dbReference>
<evidence type="ECO:0000313" key="5">
    <source>
        <dbReference type="Proteomes" id="UP000187209"/>
    </source>
</evidence>
<dbReference type="PANTHER" id="PTHR13018:SF83">
    <property type="entry name" value="RRM DOMAIN-CONTAINING PROTEIN"/>
    <property type="match status" value="1"/>
</dbReference>
<dbReference type="AlphaFoldDB" id="A0A1R2CDQ6"/>
<evidence type="ECO:0000259" key="3">
    <source>
        <dbReference type="PROSITE" id="PS50102"/>
    </source>
</evidence>
<dbReference type="GO" id="GO:0005886">
    <property type="term" value="C:plasma membrane"/>
    <property type="evidence" value="ECO:0007669"/>
    <property type="project" value="TreeGrafter"/>
</dbReference>
<feature type="transmembrane region" description="Helical" evidence="2">
    <location>
        <begin position="86"/>
        <end position="109"/>
    </location>
</feature>
<feature type="transmembrane region" description="Helical" evidence="2">
    <location>
        <begin position="165"/>
        <end position="184"/>
    </location>
</feature>
<dbReference type="GO" id="GO:0012505">
    <property type="term" value="C:endomembrane system"/>
    <property type="evidence" value="ECO:0007669"/>
    <property type="project" value="UniProtKB-SubCell"/>
</dbReference>
<dbReference type="InterPro" id="IPR045122">
    <property type="entry name" value="Csc1-like"/>
</dbReference>
<protein>
    <recommendedName>
        <fullName evidence="3">RRM domain-containing protein</fullName>
    </recommendedName>
</protein>
<feature type="transmembrane region" description="Helical" evidence="2">
    <location>
        <begin position="534"/>
        <end position="560"/>
    </location>
</feature>
<dbReference type="InterPro" id="IPR035979">
    <property type="entry name" value="RBD_domain_sf"/>
</dbReference>
<feature type="domain" description="RRM" evidence="3">
    <location>
        <begin position="197"/>
        <end position="277"/>
    </location>
</feature>
<feature type="transmembrane region" description="Helical" evidence="2">
    <location>
        <begin position="445"/>
        <end position="465"/>
    </location>
</feature>
<dbReference type="PANTHER" id="PTHR13018">
    <property type="entry name" value="PROBABLE MEMBRANE PROTEIN DUF221-RELATED"/>
    <property type="match status" value="1"/>
</dbReference>
<feature type="transmembrane region" description="Helical" evidence="2">
    <location>
        <begin position="643"/>
        <end position="667"/>
    </location>
</feature>
<feature type="transmembrane region" description="Helical" evidence="2">
    <location>
        <begin position="596"/>
        <end position="623"/>
    </location>
</feature>
<feature type="transmembrane region" description="Helical" evidence="2">
    <location>
        <begin position="700"/>
        <end position="723"/>
    </location>
</feature>
<name>A0A1R2CDQ6_9CILI</name>
<accession>A0A1R2CDQ6</accession>
<dbReference type="Pfam" id="PF14703">
    <property type="entry name" value="PHM7_cyt"/>
    <property type="match status" value="1"/>
</dbReference>
<keyword evidence="2" id="KW-0472">Membrane</keyword>
<feature type="transmembrane region" description="Helical" evidence="2">
    <location>
        <begin position="368"/>
        <end position="389"/>
    </location>
</feature>
<organism evidence="4 5">
    <name type="scientific">Stentor coeruleus</name>
    <dbReference type="NCBI Taxonomy" id="5963"/>
    <lineage>
        <taxon>Eukaryota</taxon>
        <taxon>Sar</taxon>
        <taxon>Alveolata</taxon>
        <taxon>Ciliophora</taxon>
        <taxon>Postciliodesmatophora</taxon>
        <taxon>Heterotrichea</taxon>
        <taxon>Heterotrichida</taxon>
        <taxon>Stentoridae</taxon>
        <taxon>Stentor</taxon>
    </lineage>
</organism>
<comment type="caution">
    <text evidence="4">The sequence shown here is derived from an EMBL/GenBank/DDBJ whole genome shotgun (WGS) entry which is preliminary data.</text>
</comment>
<keyword evidence="2" id="KW-1133">Transmembrane helix</keyword>
<evidence type="ECO:0000256" key="1">
    <source>
        <dbReference type="PROSITE-ProRule" id="PRU00176"/>
    </source>
</evidence>
<dbReference type="SUPFAM" id="SSF54928">
    <property type="entry name" value="RNA-binding domain, RBD"/>
    <property type="match status" value="1"/>
</dbReference>
<gene>
    <name evidence="4" type="ORF">SteCoe_11206</name>
</gene>